<sequence>MATNGVKKIHCGYGSLAIEAEKYERLKHEPSGDWNAGVERTWLIVCVLVAVITSTQIAVSRILNPTVAQQLAMGCLKTKLMARLLLADVLIDRQICV</sequence>
<accession>A0A9P5I0P7</accession>
<evidence type="ECO:0000313" key="3">
    <source>
        <dbReference type="Proteomes" id="UP000710849"/>
    </source>
</evidence>
<dbReference type="EMBL" id="RCSW01000039">
    <property type="protein sequence ID" value="KAF7919717.1"/>
    <property type="molecule type" value="Genomic_DNA"/>
</dbReference>
<keyword evidence="3" id="KW-1185">Reference proteome</keyword>
<comment type="caution">
    <text evidence="2">The sequence shown here is derived from an EMBL/GenBank/DDBJ whole genome shotgun (WGS) entry which is preliminary data.</text>
</comment>
<dbReference type="Proteomes" id="UP000710849">
    <property type="component" value="Unassembled WGS sequence"/>
</dbReference>
<keyword evidence="1" id="KW-0472">Membrane</keyword>
<organism evidence="2 3">
    <name type="scientific">Botrytis byssoidea</name>
    <dbReference type="NCBI Taxonomy" id="139641"/>
    <lineage>
        <taxon>Eukaryota</taxon>
        <taxon>Fungi</taxon>
        <taxon>Dikarya</taxon>
        <taxon>Ascomycota</taxon>
        <taxon>Pezizomycotina</taxon>
        <taxon>Leotiomycetes</taxon>
        <taxon>Helotiales</taxon>
        <taxon>Sclerotiniaceae</taxon>
        <taxon>Botrytis</taxon>
    </lineage>
</organism>
<gene>
    <name evidence="2" type="ORF">EAE97_011635</name>
</gene>
<feature type="transmembrane region" description="Helical" evidence="1">
    <location>
        <begin position="42"/>
        <end position="63"/>
    </location>
</feature>
<dbReference type="RefSeq" id="XP_038727048.1">
    <property type="nucleotide sequence ID" value="XM_038882150.1"/>
</dbReference>
<reference evidence="2 3" key="1">
    <citation type="journal article" date="2020" name="Genome Biol. Evol.">
        <title>Comparative genomics of Sclerotiniaceae.</title>
        <authorList>
            <person name="Valero Jimenez C.A."/>
            <person name="Steentjes M."/>
            <person name="Scholten O.E."/>
            <person name="Van Kan J.A.L."/>
        </authorList>
    </citation>
    <scope>NUCLEOTIDE SEQUENCE [LARGE SCALE GENOMIC DNA]</scope>
    <source>
        <strain evidence="2 3">MUCL 94</strain>
    </source>
</reference>
<proteinExistence type="predicted"/>
<keyword evidence="1" id="KW-0812">Transmembrane</keyword>
<dbReference type="GeneID" id="62155223"/>
<protein>
    <submittedName>
        <fullName evidence="2">Uncharacterized protein</fullName>
    </submittedName>
</protein>
<evidence type="ECO:0000313" key="2">
    <source>
        <dbReference type="EMBL" id="KAF7919717.1"/>
    </source>
</evidence>
<dbReference type="AlphaFoldDB" id="A0A9P5I0P7"/>
<evidence type="ECO:0000256" key="1">
    <source>
        <dbReference type="SAM" id="Phobius"/>
    </source>
</evidence>
<name>A0A9P5I0P7_9HELO</name>
<keyword evidence="1" id="KW-1133">Transmembrane helix</keyword>